<dbReference type="Pfam" id="PF11917">
    <property type="entry name" value="DUF3435"/>
    <property type="match status" value="1"/>
</dbReference>
<dbReference type="PANTHER" id="PTHR37535:SF2">
    <property type="entry name" value="FINGER DOMAIN PROTEIN, PUTATIVE (AFU_ORTHOLOGUE AFUA_6G09300)-RELATED"/>
    <property type="match status" value="1"/>
</dbReference>
<dbReference type="HOGENOM" id="CLU_015282_2_0_1"/>
<dbReference type="GO" id="GO:0006310">
    <property type="term" value="P:DNA recombination"/>
    <property type="evidence" value="ECO:0007669"/>
    <property type="project" value="InterPro"/>
</dbReference>
<evidence type="ECO:0008006" key="4">
    <source>
        <dbReference type="Google" id="ProtNLM"/>
    </source>
</evidence>
<dbReference type="Gene3D" id="1.10.443.10">
    <property type="entry name" value="Intergrase catalytic core"/>
    <property type="match status" value="1"/>
</dbReference>
<dbReference type="GO" id="GO:0015074">
    <property type="term" value="P:DNA integration"/>
    <property type="evidence" value="ECO:0007669"/>
    <property type="project" value="InterPro"/>
</dbReference>
<dbReference type="InterPro" id="IPR013762">
    <property type="entry name" value="Integrase-like_cat_sf"/>
</dbReference>
<dbReference type="OrthoDB" id="4485682at2759"/>
<accession>M2MKL2</accession>
<dbReference type="KEGG" id="bcom:BAUCODRAFT_130449"/>
<dbReference type="AlphaFoldDB" id="M2MKL2"/>
<feature type="region of interest" description="Disordered" evidence="1">
    <location>
        <begin position="519"/>
        <end position="545"/>
    </location>
</feature>
<dbReference type="PANTHER" id="PTHR37535">
    <property type="entry name" value="FLUG DOMAIN PROTEIN"/>
    <property type="match status" value="1"/>
</dbReference>
<name>M2MKL2_BAUPA</name>
<dbReference type="GO" id="GO:0003677">
    <property type="term" value="F:DNA binding"/>
    <property type="evidence" value="ECO:0007669"/>
    <property type="project" value="InterPro"/>
</dbReference>
<dbReference type="Proteomes" id="UP000011761">
    <property type="component" value="Unassembled WGS sequence"/>
</dbReference>
<dbReference type="InterPro" id="IPR021842">
    <property type="entry name" value="DUF3435"/>
</dbReference>
<organism evidence="2 3">
    <name type="scientific">Baudoinia panamericana (strain UAMH 10762)</name>
    <name type="common">Angels' share fungus</name>
    <name type="synonym">Baudoinia compniacensis (strain UAMH 10762)</name>
    <dbReference type="NCBI Taxonomy" id="717646"/>
    <lineage>
        <taxon>Eukaryota</taxon>
        <taxon>Fungi</taxon>
        <taxon>Dikarya</taxon>
        <taxon>Ascomycota</taxon>
        <taxon>Pezizomycotina</taxon>
        <taxon>Dothideomycetes</taxon>
        <taxon>Dothideomycetidae</taxon>
        <taxon>Mycosphaerellales</taxon>
        <taxon>Teratosphaeriaceae</taxon>
        <taxon>Baudoinia</taxon>
    </lineage>
</organism>
<protein>
    <recommendedName>
        <fullName evidence="4">C2H2 finger domain protein</fullName>
    </recommendedName>
</protein>
<reference evidence="2 3" key="1">
    <citation type="journal article" date="2012" name="PLoS Pathog.">
        <title>Diverse lifestyles and strategies of plant pathogenesis encoded in the genomes of eighteen Dothideomycetes fungi.</title>
        <authorList>
            <person name="Ohm R.A."/>
            <person name="Feau N."/>
            <person name="Henrissat B."/>
            <person name="Schoch C.L."/>
            <person name="Horwitz B.A."/>
            <person name="Barry K.W."/>
            <person name="Condon B.J."/>
            <person name="Copeland A.C."/>
            <person name="Dhillon B."/>
            <person name="Glaser F."/>
            <person name="Hesse C.N."/>
            <person name="Kosti I."/>
            <person name="LaButti K."/>
            <person name="Lindquist E.A."/>
            <person name="Lucas S."/>
            <person name="Salamov A.A."/>
            <person name="Bradshaw R.E."/>
            <person name="Ciuffetti L."/>
            <person name="Hamelin R.C."/>
            <person name="Kema G.H.J."/>
            <person name="Lawrence C."/>
            <person name="Scott J.A."/>
            <person name="Spatafora J.W."/>
            <person name="Turgeon B.G."/>
            <person name="de Wit P.J.G.M."/>
            <person name="Zhong S."/>
            <person name="Goodwin S.B."/>
            <person name="Grigoriev I.V."/>
        </authorList>
    </citation>
    <scope>NUCLEOTIDE SEQUENCE [LARGE SCALE GENOMIC DNA]</scope>
    <source>
        <strain evidence="2 3">UAMH 10762</strain>
    </source>
</reference>
<evidence type="ECO:0000313" key="3">
    <source>
        <dbReference type="Proteomes" id="UP000011761"/>
    </source>
</evidence>
<evidence type="ECO:0000256" key="1">
    <source>
        <dbReference type="SAM" id="MobiDB-lite"/>
    </source>
</evidence>
<dbReference type="STRING" id="717646.M2MKL2"/>
<dbReference type="EMBL" id="KB445554">
    <property type="protein sequence ID" value="EMC97231.1"/>
    <property type="molecule type" value="Genomic_DNA"/>
</dbReference>
<dbReference type="OMA" id="ATINLWI"/>
<dbReference type="RefSeq" id="XP_007675716.1">
    <property type="nucleotide sequence ID" value="XM_007677526.1"/>
</dbReference>
<gene>
    <name evidence="2" type="ORF">BAUCODRAFT_130449</name>
</gene>
<dbReference type="GeneID" id="19108219"/>
<dbReference type="eggNOG" id="ENOG502QW3K">
    <property type="taxonomic scope" value="Eukaryota"/>
</dbReference>
<keyword evidence="3" id="KW-1185">Reference proteome</keyword>
<sequence length="591" mass="68214">MSKAQAGRRSQSDRYSAEEDQLYALGEEYILREDEFDAIGSTERLYAPRSNELLNMIETKWQSYCHYTRRDPTIELQQFHIRVIYSFFHWLLETRQGRIRSASSLQTYWNSLCLVRRRRTGLQILEPSVKDSMIAVRQRLARKFNLKVERRAKPVVNVDDQLQLFKTLWGSSHLAFPHERFRVQLALIAQLAGITGNRPSAILGLRYGDLKLSLLRDRGLSGTARLLVDVTFRSTKGYRGPKAPNTFPIPEVPCEPCLALCPHVVLLSLMFTDNAFEEPIDTPQDLYTLRVPSNSYELRLPIRKSVENVPIFRVIVQSTRGCDISETDGMEYSWLNRMFKKWGDITGLELPLTSYAFRRANGAALDSSAFISDAQRNVMMQHATSRVFESNYLSHYISKDSQAAYRGLNPQTELITFASGTTRSLNAQQPRELGGAQQAQIERRPEIRLIRRTLQRLKRRIRAKHRTIKLAEGTHMAERYSNLRKELARHRIAFGRELLQEQRAGFREQFALQEIEQQLKRRSTARRDDSAEDSSDTDGVRAEEQLSEERHAALEALFARANSDIAEDRIRRIFAVHTSRIFQDCGEESKQ</sequence>
<proteinExistence type="predicted"/>
<evidence type="ECO:0000313" key="2">
    <source>
        <dbReference type="EMBL" id="EMC97231.1"/>
    </source>
</evidence>